<feature type="domain" description="NAD-dependent epimerase/dehydratase" evidence="3">
    <location>
        <begin position="35"/>
        <end position="280"/>
    </location>
</feature>
<dbReference type="RefSeq" id="WP_394408371.1">
    <property type="nucleotide sequence ID" value="NZ_JBIGIC010000004.1"/>
</dbReference>
<comment type="caution">
    <text evidence="4">The sequence shown here is derived from an EMBL/GenBank/DDBJ whole genome shotgun (WGS) entry which is preliminary data.</text>
</comment>
<gene>
    <name evidence="4" type="ORF">ACG04R_08915</name>
</gene>
<dbReference type="PANTHER" id="PTHR43000">
    <property type="entry name" value="DTDP-D-GLUCOSE 4,6-DEHYDRATASE-RELATED"/>
    <property type="match status" value="1"/>
</dbReference>
<keyword evidence="5" id="KW-1185">Reference proteome</keyword>
<evidence type="ECO:0000256" key="2">
    <source>
        <dbReference type="ARBA" id="ARBA00007637"/>
    </source>
</evidence>
<organism evidence="4 5">
    <name type="scientific">Pelomonas candidula</name>
    <dbReference type="NCBI Taxonomy" id="3299025"/>
    <lineage>
        <taxon>Bacteria</taxon>
        <taxon>Pseudomonadati</taxon>
        <taxon>Pseudomonadota</taxon>
        <taxon>Betaproteobacteria</taxon>
        <taxon>Burkholderiales</taxon>
        <taxon>Sphaerotilaceae</taxon>
        <taxon>Roseateles</taxon>
    </lineage>
</organism>
<accession>A0ABW7HAD3</accession>
<dbReference type="InterPro" id="IPR001509">
    <property type="entry name" value="Epimerase_deHydtase"/>
</dbReference>
<dbReference type="InterPro" id="IPR036291">
    <property type="entry name" value="NAD(P)-bd_dom_sf"/>
</dbReference>
<comment type="similarity">
    <text evidence="2">Belongs to the NAD(P)-dependent epimerase/dehydratase family.</text>
</comment>
<evidence type="ECO:0000256" key="1">
    <source>
        <dbReference type="ARBA" id="ARBA00005125"/>
    </source>
</evidence>
<evidence type="ECO:0000313" key="4">
    <source>
        <dbReference type="EMBL" id="MFG6486790.1"/>
    </source>
</evidence>
<dbReference type="Proteomes" id="UP001606134">
    <property type="component" value="Unassembled WGS sequence"/>
</dbReference>
<proteinExistence type="inferred from homology"/>
<protein>
    <submittedName>
        <fullName evidence="4">NAD-dependent epimerase/dehydratase family protein</fullName>
    </submittedName>
</protein>
<name>A0ABW7HAD3_9BURK</name>
<dbReference type="SUPFAM" id="SSF51735">
    <property type="entry name" value="NAD(P)-binding Rossmann-fold domains"/>
    <property type="match status" value="1"/>
</dbReference>
<reference evidence="4 5" key="1">
    <citation type="submission" date="2024-08" db="EMBL/GenBank/DDBJ databases">
        <authorList>
            <person name="Lu H."/>
        </authorList>
    </citation>
    <scope>NUCLEOTIDE SEQUENCE [LARGE SCALE GENOMIC DNA]</scope>
    <source>
        <strain evidence="4 5">BYS78W</strain>
    </source>
</reference>
<dbReference type="Gene3D" id="3.40.50.720">
    <property type="entry name" value="NAD(P)-binding Rossmann-like Domain"/>
    <property type="match status" value="1"/>
</dbReference>
<dbReference type="EMBL" id="JBIGIC010000004">
    <property type="protein sequence ID" value="MFG6486790.1"/>
    <property type="molecule type" value="Genomic_DNA"/>
</dbReference>
<sequence length="355" mass="37433">MYSAPSLLRLPAEDLDRIVDAVGARWERLRGQRLLLTGGTGFIGKWLLASFLHANQRLGLSARVVVLSRRPESFLREFPGLHGANEIEWLAGDVRELSPAAAGDCAFAIHAATDVVATSPPQEILDTCTAGTRCVLDAMASGGTAPRRVLSLSSGAVYGRTPPELGAIPEDWSGAPDPLAPTSAYGEGKRVSELLCTMAAAARPGLEVAIARCFAFVGPHLPLDKHFAIGNFIGAALCGEDIRIQGDGTPLRSYLYAADLAHWLWVMLFDAPSGRAYNVGGAEALSIGDLAHRVNRVLGGTGEVRIAQTPPLGAAPQAYVPSVDRIAAELGLSPTVGLDDAILRTARWAGTSSRN</sequence>
<evidence type="ECO:0000313" key="5">
    <source>
        <dbReference type="Proteomes" id="UP001606134"/>
    </source>
</evidence>
<comment type="pathway">
    <text evidence="1">Bacterial outer membrane biogenesis; LPS O-antigen biosynthesis.</text>
</comment>
<dbReference type="Pfam" id="PF01370">
    <property type="entry name" value="Epimerase"/>
    <property type="match status" value="1"/>
</dbReference>
<evidence type="ECO:0000259" key="3">
    <source>
        <dbReference type="Pfam" id="PF01370"/>
    </source>
</evidence>